<keyword evidence="2" id="KW-1133">Transmembrane helix</keyword>
<feature type="domain" description="EamA" evidence="3">
    <location>
        <begin position="152"/>
        <end position="287"/>
    </location>
</feature>
<comment type="caution">
    <text evidence="4">The sequence shown here is derived from an EMBL/GenBank/DDBJ whole genome shotgun (WGS) entry which is preliminary data.</text>
</comment>
<evidence type="ECO:0000313" key="5">
    <source>
        <dbReference type="Proteomes" id="UP001251870"/>
    </source>
</evidence>
<feature type="transmembrane region" description="Helical" evidence="2">
    <location>
        <begin position="32"/>
        <end position="56"/>
    </location>
</feature>
<feature type="transmembrane region" description="Helical" evidence="2">
    <location>
        <begin position="246"/>
        <end position="266"/>
    </location>
</feature>
<dbReference type="SUPFAM" id="SSF103481">
    <property type="entry name" value="Multidrug resistance efflux transporter EmrE"/>
    <property type="match status" value="2"/>
</dbReference>
<feature type="transmembrane region" description="Helical" evidence="2">
    <location>
        <begin position="96"/>
        <end position="116"/>
    </location>
</feature>
<feature type="domain" description="EamA" evidence="3">
    <location>
        <begin position="6"/>
        <end position="139"/>
    </location>
</feature>
<feature type="transmembrane region" description="Helical" evidence="2">
    <location>
        <begin position="123"/>
        <end position="143"/>
    </location>
</feature>
<proteinExistence type="inferred from homology"/>
<keyword evidence="2" id="KW-0472">Membrane</keyword>
<feature type="transmembrane region" description="Helical" evidence="2">
    <location>
        <begin position="68"/>
        <end position="90"/>
    </location>
</feature>
<feature type="transmembrane region" description="Helical" evidence="2">
    <location>
        <begin position="216"/>
        <end position="234"/>
    </location>
</feature>
<keyword evidence="5" id="KW-1185">Reference proteome</keyword>
<evidence type="ECO:0000256" key="1">
    <source>
        <dbReference type="ARBA" id="ARBA00007362"/>
    </source>
</evidence>
<organism evidence="4 5">
    <name type="scientific">Nesterenkonia aerolata</name>
    <dbReference type="NCBI Taxonomy" id="3074079"/>
    <lineage>
        <taxon>Bacteria</taxon>
        <taxon>Bacillati</taxon>
        <taxon>Actinomycetota</taxon>
        <taxon>Actinomycetes</taxon>
        <taxon>Micrococcales</taxon>
        <taxon>Micrococcaceae</taxon>
        <taxon>Nesterenkonia</taxon>
    </lineage>
</organism>
<feature type="transmembrane region" description="Helical" evidence="2">
    <location>
        <begin position="149"/>
        <end position="169"/>
    </location>
</feature>
<evidence type="ECO:0000259" key="3">
    <source>
        <dbReference type="Pfam" id="PF00892"/>
    </source>
</evidence>
<dbReference type="InterPro" id="IPR037185">
    <property type="entry name" value="EmrE-like"/>
</dbReference>
<feature type="transmembrane region" description="Helical" evidence="2">
    <location>
        <begin position="272"/>
        <end position="291"/>
    </location>
</feature>
<dbReference type="EMBL" id="JAVKGR010000001">
    <property type="protein sequence ID" value="MDR8018433.1"/>
    <property type="molecule type" value="Genomic_DNA"/>
</dbReference>
<keyword evidence="2" id="KW-0812">Transmembrane</keyword>
<protein>
    <submittedName>
        <fullName evidence="4">DMT family transporter</fullName>
    </submittedName>
</protein>
<dbReference type="PANTHER" id="PTHR22911">
    <property type="entry name" value="ACYL-MALONYL CONDENSING ENZYME-RELATED"/>
    <property type="match status" value="1"/>
</dbReference>
<dbReference type="Proteomes" id="UP001251870">
    <property type="component" value="Unassembled WGS sequence"/>
</dbReference>
<feature type="transmembrane region" description="Helical" evidence="2">
    <location>
        <begin position="181"/>
        <end position="204"/>
    </location>
</feature>
<comment type="similarity">
    <text evidence="1">Belongs to the EamA transporter family.</text>
</comment>
<evidence type="ECO:0000313" key="4">
    <source>
        <dbReference type="EMBL" id="MDR8018433.1"/>
    </source>
</evidence>
<dbReference type="Pfam" id="PF00892">
    <property type="entry name" value="EamA"/>
    <property type="match status" value="2"/>
</dbReference>
<dbReference type="InterPro" id="IPR000620">
    <property type="entry name" value="EamA_dom"/>
</dbReference>
<sequence>MVTPLRGALMLICGTAAMGASALLVSVIDADLIAIAALRCLLAVPMMLPMVLWELARVNRATALPRRTVIGALIAGLALGTDYVFWNFSIAEVGPGIATVLLNIQLIVLPLIAWAVEGTRPMPVLGLIVPVMFLGLVLVAGALDLGELRIGGVVFGLIAGTGYACYLAIIRRTAPATTKPAPFTVIALVGLSAGTGALIAGLVTDGMGLPATPADWGWLLLLAFLGQVVVYWFINMGMLGVPETAASVLLLLPGVFSLVLAAVLLGDIPTPGQLIGCAIIILGALWATMAAQRHQRRLQAQS</sequence>
<accession>A0ABU2DPK4</accession>
<evidence type="ECO:0000256" key="2">
    <source>
        <dbReference type="SAM" id="Phobius"/>
    </source>
</evidence>
<dbReference type="PANTHER" id="PTHR22911:SF79">
    <property type="entry name" value="MOBA-LIKE NTP TRANSFERASE DOMAIN-CONTAINING PROTEIN"/>
    <property type="match status" value="1"/>
</dbReference>
<name>A0ABU2DPK4_9MICC</name>
<dbReference type="RefSeq" id="WP_310547402.1">
    <property type="nucleotide sequence ID" value="NZ_JAVKGR010000001.1"/>
</dbReference>
<gene>
    <name evidence="4" type="ORF">RIL96_02465</name>
</gene>
<reference evidence="4 5" key="1">
    <citation type="submission" date="2023-09" db="EMBL/GenBank/DDBJ databases">
        <title>Description of three actinobacteria isolated from air of manufacturing shop in a pharmaceutical factory.</title>
        <authorList>
            <person name="Zhang D.-F."/>
        </authorList>
    </citation>
    <scope>NUCLEOTIDE SEQUENCE [LARGE SCALE GENOMIC DNA]</scope>
    <source>
        <strain evidence="4 5">LY-0111</strain>
    </source>
</reference>